<evidence type="ECO:0000256" key="5">
    <source>
        <dbReference type="RuleBase" id="RU004508"/>
    </source>
</evidence>
<dbReference type="PANTHER" id="PTHR30244">
    <property type="entry name" value="TRANSAMINASE"/>
    <property type="match status" value="1"/>
</dbReference>
<evidence type="ECO:0000256" key="1">
    <source>
        <dbReference type="ARBA" id="ARBA00022898"/>
    </source>
</evidence>
<dbReference type="RefSeq" id="WP_090872650.1">
    <property type="nucleotide sequence ID" value="NZ_FOHE01000026.1"/>
</dbReference>
<dbReference type="Proteomes" id="UP000198618">
    <property type="component" value="Unassembled WGS sequence"/>
</dbReference>
<dbReference type="AlphaFoldDB" id="A0A1I0H0T8"/>
<dbReference type="Gene3D" id="3.40.640.10">
    <property type="entry name" value="Type I PLP-dependent aspartate aminotransferase-like (Major domain)"/>
    <property type="match status" value="1"/>
</dbReference>
<keyword evidence="7" id="KW-1185">Reference proteome</keyword>
<dbReference type="GO" id="GO:0030170">
    <property type="term" value="F:pyridoxal phosphate binding"/>
    <property type="evidence" value="ECO:0007669"/>
    <property type="project" value="UniProtKB-ARBA"/>
</dbReference>
<dbReference type="InterPro" id="IPR000653">
    <property type="entry name" value="DegT/StrS_aminotransferase"/>
</dbReference>
<dbReference type="InterPro" id="IPR015421">
    <property type="entry name" value="PyrdxlP-dep_Trfase_major"/>
</dbReference>
<dbReference type="GO" id="GO:0000271">
    <property type="term" value="P:polysaccharide biosynthetic process"/>
    <property type="evidence" value="ECO:0007669"/>
    <property type="project" value="TreeGrafter"/>
</dbReference>
<dbReference type="GO" id="GO:0008483">
    <property type="term" value="F:transaminase activity"/>
    <property type="evidence" value="ECO:0007669"/>
    <property type="project" value="TreeGrafter"/>
</dbReference>
<reference evidence="6 7" key="1">
    <citation type="submission" date="2016-10" db="EMBL/GenBank/DDBJ databases">
        <authorList>
            <person name="de Groot N.N."/>
        </authorList>
    </citation>
    <scope>NUCLEOTIDE SEQUENCE [LARGE SCALE GENOMIC DNA]</scope>
    <source>
        <strain evidence="6 7">IBRC-M 10780</strain>
    </source>
</reference>
<feature type="active site" description="Proton acceptor" evidence="3">
    <location>
        <position position="185"/>
    </location>
</feature>
<dbReference type="EMBL" id="FOHE01000026">
    <property type="protein sequence ID" value="SET77114.1"/>
    <property type="molecule type" value="Genomic_DNA"/>
</dbReference>
<dbReference type="CDD" id="cd00616">
    <property type="entry name" value="AHBA_syn"/>
    <property type="match status" value="1"/>
</dbReference>
<dbReference type="PIRSF" id="PIRSF000390">
    <property type="entry name" value="PLP_StrS"/>
    <property type="match status" value="1"/>
</dbReference>
<dbReference type="OrthoDB" id="9810913at2"/>
<dbReference type="Gene3D" id="3.90.1150.10">
    <property type="entry name" value="Aspartate Aminotransferase, domain 1"/>
    <property type="match status" value="1"/>
</dbReference>
<keyword evidence="1 4" id="KW-0663">Pyridoxal phosphate</keyword>
<dbReference type="STRING" id="930131.SAMN05216389_12644"/>
<comment type="similarity">
    <text evidence="2 5">Belongs to the DegT/DnrJ/EryC1 family.</text>
</comment>
<dbReference type="FunFam" id="3.40.640.10:FF:000089">
    <property type="entry name" value="Aminotransferase, DegT/DnrJ/EryC1/StrS family"/>
    <property type="match status" value="1"/>
</dbReference>
<accession>A0A1I0H0T8</accession>
<evidence type="ECO:0000256" key="4">
    <source>
        <dbReference type="PIRSR" id="PIRSR000390-2"/>
    </source>
</evidence>
<dbReference type="Pfam" id="PF01041">
    <property type="entry name" value="DegT_DnrJ_EryC1"/>
    <property type="match status" value="1"/>
</dbReference>
<evidence type="ECO:0000313" key="7">
    <source>
        <dbReference type="Proteomes" id="UP000198618"/>
    </source>
</evidence>
<feature type="modified residue" description="N6-(pyridoxal phosphate)lysine" evidence="4">
    <location>
        <position position="185"/>
    </location>
</feature>
<evidence type="ECO:0000313" key="6">
    <source>
        <dbReference type="EMBL" id="SET77114.1"/>
    </source>
</evidence>
<protein>
    <submittedName>
        <fullName evidence="6">dTDP-4-amino-4,6-dideoxygalactose transaminase</fullName>
    </submittedName>
</protein>
<dbReference type="PANTHER" id="PTHR30244:SF36">
    <property type="entry name" value="3-OXO-GLUCOSE-6-PHOSPHATE:GLUTAMATE AMINOTRANSFERASE"/>
    <property type="match status" value="1"/>
</dbReference>
<proteinExistence type="inferred from homology"/>
<dbReference type="InterPro" id="IPR015422">
    <property type="entry name" value="PyrdxlP-dep_Trfase_small"/>
</dbReference>
<gene>
    <name evidence="6" type="ORF">SAMN05216389_12644</name>
</gene>
<evidence type="ECO:0000256" key="2">
    <source>
        <dbReference type="ARBA" id="ARBA00037999"/>
    </source>
</evidence>
<sequence>MIPLIDSKKQFQSIQDNIVEVISEVVESGQYILGTKVNELEKQIAEHLDVKYAIAVGNGTDALVLTLDAYNVGKGDEVITTPFSFFATAEAITRVGATPVFVDIDPDTFHISPHQLKEKISPRTKAILPVHIFGQSANMDEIQAVAKEYHLLVIEDACQAFGATYKQKAVGSIGDAACFSFFPTKNLGTLGDGGMITTADEQVANRIRRLRVHGSNQKYYHQEIGYNSRLDEIHAAILLECLKQIDYWNERRASIAEYYMNELQDVPELVLPAMLPDRNHVFHLFCLRSTSRQKIIEFLGHYGIQTGIYYPRCLHLQEAYQNLGYRSGDFPIAEKVSDEIFAIPMHPFLEVENQDQVIEMLKIASEKN</sequence>
<name>A0A1I0H0T8_9BACI</name>
<evidence type="ECO:0000256" key="3">
    <source>
        <dbReference type="PIRSR" id="PIRSR000390-1"/>
    </source>
</evidence>
<organism evidence="6 7">
    <name type="scientific">Oceanobacillus limi</name>
    <dbReference type="NCBI Taxonomy" id="930131"/>
    <lineage>
        <taxon>Bacteria</taxon>
        <taxon>Bacillati</taxon>
        <taxon>Bacillota</taxon>
        <taxon>Bacilli</taxon>
        <taxon>Bacillales</taxon>
        <taxon>Bacillaceae</taxon>
        <taxon>Oceanobacillus</taxon>
    </lineage>
</organism>
<dbReference type="SUPFAM" id="SSF53383">
    <property type="entry name" value="PLP-dependent transferases"/>
    <property type="match status" value="1"/>
</dbReference>
<dbReference type="InterPro" id="IPR015424">
    <property type="entry name" value="PyrdxlP-dep_Trfase"/>
</dbReference>